<dbReference type="AlphaFoldDB" id="A0AAV0TDJ5"/>
<dbReference type="InterPro" id="IPR031825">
    <property type="entry name" value="RXLR"/>
</dbReference>
<comment type="subcellular location">
    <subcellularLocation>
        <location evidence="1 4">Secreted</location>
    </subcellularLocation>
</comment>
<accession>A0AAV0TDJ5</accession>
<dbReference type="Proteomes" id="UP001162029">
    <property type="component" value="Unassembled WGS sequence"/>
</dbReference>
<dbReference type="PROSITE" id="PS51257">
    <property type="entry name" value="PROKAR_LIPOPROTEIN"/>
    <property type="match status" value="1"/>
</dbReference>
<comment type="domain">
    <text evidence="4">The RxLR-dEER motif acts to carry the protein into the host cell cytoplasm through binding to cell surface phosphatidylinositol-3-phosphate.</text>
</comment>
<gene>
    <name evidence="5" type="ORF">PDE001_LOCUS2068</name>
</gene>
<evidence type="ECO:0000313" key="6">
    <source>
        <dbReference type="Proteomes" id="UP001162029"/>
    </source>
</evidence>
<feature type="signal peptide" evidence="4">
    <location>
        <begin position="1"/>
        <end position="18"/>
    </location>
</feature>
<comment type="caution">
    <text evidence="5">The sequence shown here is derived from an EMBL/GenBank/DDBJ whole genome shotgun (WGS) entry which is preliminary data.</text>
</comment>
<dbReference type="Pfam" id="PF16810">
    <property type="entry name" value="RXLR"/>
    <property type="match status" value="1"/>
</dbReference>
<proteinExistence type="inferred from homology"/>
<comment type="similarity">
    <text evidence="2 4">Belongs to the RxLR effector family.</text>
</comment>
<evidence type="ECO:0000256" key="2">
    <source>
        <dbReference type="ARBA" id="ARBA00010400"/>
    </source>
</evidence>
<dbReference type="EMBL" id="CANTFM010000352">
    <property type="protein sequence ID" value="CAI5719516.1"/>
    <property type="molecule type" value="Genomic_DNA"/>
</dbReference>
<keyword evidence="4" id="KW-0732">Signal</keyword>
<evidence type="ECO:0000256" key="4">
    <source>
        <dbReference type="RuleBase" id="RU367124"/>
    </source>
</evidence>
<reference evidence="5" key="1">
    <citation type="submission" date="2022-12" db="EMBL/GenBank/DDBJ databases">
        <authorList>
            <person name="Webb A."/>
        </authorList>
    </citation>
    <scope>NUCLEOTIDE SEQUENCE</scope>
    <source>
        <strain evidence="5">Pd1</strain>
    </source>
</reference>
<evidence type="ECO:0000256" key="3">
    <source>
        <dbReference type="ARBA" id="ARBA00022525"/>
    </source>
</evidence>
<name>A0AAV0TDJ5_9STRA</name>
<protein>
    <recommendedName>
        <fullName evidence="4">RxLR effector protein</fullName>
    </recommendedName>
</protein>
<organism evidence="5 6">
    <name type="scientific">Peronospora destructor</name>
    <dbReference type="NCBI Taxonomy" id="86335"/>
    <lineage>
        <taxon>Eukaryota</taxon>
        <taxon>Sar</taxon>
        <taxon>Stramenopiles</taxon>
        <taxon>Oomycota</taxon>
        <taxon>Peronosporomycetes</taxon>
        <taxon>Peronosporales</taxon>
        <taxon>Peronosporaceae</taxon>
        <taxon>Peronospora</taxon>
    </lineage>
</organism>
<evidence type="ECO:0000256" key="1">
    <source>
        <dbReference type="ARBA" id="ARBA00004613"/>
    </source>
</evidence>
<evidence type="ECO:0000313" key="5">
    <source>
        <dbReference type="EMBL" id="CAI5719516.1"/>
    </source>
</evidence>
<keyword evidence="3 4" id="KW-0964">Secreted</keyword>
<comment type="function">
    <text evidence="4">Effector that suppresses plant defense responses during pathogen infection.</text>
</comment>
<sequence>MRLNQFLLLMTLTSIACGSIVASSKGLIQVKTLDAISQRELTDGTRRKLRGSLKKDDVADVEERAPISFEHFAAKFDGMVTKSKRKFKSLVEKFKNFPAKLKTPEKAKNPKNLEESKNLYSNEIFGYENRYMPPTKNTEKKLPDIEIPDNPMHKTVINVAVPKSQANAIGGTP</sequence>
<feature type="chain" id="PRO_5044996721" description="RxLR effector protein" evidence="4">
    <location>
        <begin position="19"/>
        <end position="173"/>
    </location>
</feature>
<keyword evidence="6" id="KW-1185">Reference proteome</keyword>